<accession>A0A834MP40</accession>
<evidence type="ECO:0000313" key="11">
    <source>
        <dbReference type="EMBL" id="KAF7286664.1"/>
    </source>
</evidence>
<evidence type="ECO:0000256" key="9">
    <source>
        <dbReference type="PIRSR" id="PIRSR604241-50"/>
    </source>
</evidence>
<evidence type="ECO:0000256" key="4">
    <source>
        <dbReference type="ARBA" id="ARBA00023006"/>
    </source>
</evidence>
<gene>
    <name evidence="11" type="ORF">GWI33_004693</name>
</gene>
<dbReference type="SUPFAM" id="SSF54236">
    <property type="entry name" value="Ubiquitin-like"/>
    <property type="match status" value="1"/>
</dbReference>
<feature type="lipid moiety-binding region" description="Phosphatidylserine amidated glycine; alternate" evidence="9">
    <location>
        <position position="124"/>
    </location>
</feature>
<evidence type="ECO:0000256" key="10">
    <source>
        <dbReference type="RuleBase" id="RU004384"/>
    </source>
</evidence>
<proteinExistence type="inferred from homology"/>
<dbReference type="Proteomes" id="UP000625711">
    <property type="component" value="Unassembled WGS sequence"/>
</dbReference>
<comment type="subcellular location">
    <subcellularLocation>
        <location evidence="1">Cytoplasmic vesicle</location>
        <location evidence="1">Autophagosome</location>
    </subcellularLocation>
    <subcellularLocation>
        <location evidence="8">Endomembrane system</location>
        <topology evidence="8">Lipid-anchor</topology>
    </subcellularLocation>
</comment>
<name>A0A834MP40_RHYFE</name>
<dbReference type="GO" id="GO:0012505">
    <property type="term" value="C:endomembrane system"/>
    <property type="evidence" value="ECO:0007669"/>
    <property type="project" value="UniProtKB-SubCell"/>
</dbReference>
<dbReference type="AlphaFoldDB" id="A0A834MP40"/>
<organism evidence="11 12">
    <name type="scientific">Rhynchophorus ferrugineus</name>
    <name type="common">Red palm weevil</name>
    <name type="synonym">Curculio ferrugineus</name>
    <dbReference type="NCBI Taxonomy" id="354439"/>
    <lineage>
        <taxon>Eukaryota</taxon>
        <taxon>Metazoa</taxon>
        <taxon>Ecdysozoa</taxon>
        <taxon>Arthropoda</taxon>
        <taxon>Hexapoda</taxon>
        <taxon>Insecta</taxon>
        <taxon>Pterygota</taxon>
        <taxon>Neoptera</taxon>
        <taxon>Endopterygota</taxon>
        <taxon>Coleoptera</taxon>
        <taxon>Polyphaga</taxon>
        <taxon>Cucujiformia</taxon>
        <taxon>Curculionidae</taxon>
        <taxon>Dryophthorinae</taxon>
        <taxon>Rhynchophorus</taxon>
    </lineage>
</organism>
<evidence type="ECO:0000256" key="7">
    <source>
        <dbReference type="ARBA" id="ARBA00023329"/>
    </source>
</evidence>
<dbReference type="GO" id="GO:0006950">
    <property type="term" value="P:response to stress"/>
    <property type="evidence" value="ECO:0007669"/>
    <property type="project" value="UniProtKB-ARBA"/>
</dbReference>
<dbReference type="GO" id="GO:0005776">
    <property type="term" value="C:autophagosome"/>
    <property type="evidence" value="ECO:0007669"/>
    <property type="project" value="UniProtKB-SubCell"/>
</dbReference>
<evidence type="ECO:0000256" key="5">
    <source>
        <dbReference type="ARBA" id="ARBA00023136"/>
    </source>
</evidence>
<keyword evidence="4 10" id="KW-0072">Autophagy</keyword>
<dbReference type="InterPro" id="IPR029071">
    <property type="entry name" value="Ubiquitin-like_domsf"/>
</dbReference>
<protein>
    <submittedName>
        <fullName evidence="11">Uncharacterized protein</fullName>
    </submittedName>
</protein>
<keyword evidence="5" id="KW-0472">Membrane</keyword>
<dbReference type="Gene3D" id="3.10.20.90">
    <property type="entry name" value="Phosphatidylinositol 3-kinase Catalytic Subunit, Chain A, domain 1"/>
    <property type="match status" value="1"/>
</dbReference>
<dbReference type="FunFam" id="3.10.20.90:FF:000149">
    <property type="entry name" value="microtubule-associated proteins 1A/1B light chain 3C"/>
    <property type="match status" value="1"/>
</dbReference>
<sequence>MKIMEVKLGALSKLSAREIRKEEVMAIRNRFPNKIPVIVQKYYKENQLPQLDKSKFLVPHDITMSQFQAIIRNRMSMSQTQALYFLVNERSMLSLSVTIGEVYSEHAGPNGFLYITYASQEVFGTIKHHLLSRVNNVLPTHQTFQNIHKNYQR</sequence>
<keyword evidence="6 9" id="KW-0449">Lipoprotein</keyword>
<dbReference type="Pfam" id="PF02991">
    <property type="entry name" value="ATG8"/>
    <property type="match status" value="1"/>
</dbReference>
<keyword evidence="3" id="KW-0963">Cytoplasm</keyword>
<keyword evidence="12" id="KW-1185">Reference proteome</keyword>
<dbReference type="EMBL" id="JAACXV010000023">
    <property type="protein sequence ID" value="KAF7286664.1"/>
    <property type="molecule type" value="Genomic_DNA"/>
</dbReference>
<reference evidence="11" key="1">
    <citation type="submission" date="2020-08" db="EMBL/GenBank/DDBJ databases">
        <title>Genome sequencing and assembly of the red palm weevil Rhynchophorus ferrugineus.</title>
        <authorList>
            <person name="Dias G.B."/>
            <person name="Bergman C.M."/>
            <person name="Manee M."/>
        </authorList>
    </citation>
    <scope>NUCLEOTIDE SEQUENCE</scope>
    <source>
        <strain evidence="11">AA-2017</strain>
        <tissue evidence="11">Whole larva</tissue>
    </source>
</reference>
<dbReference type="GO" id="GO:0031410">
    <property type="term" value="C:cytoplasmic vesicle"/>
    <property type="evidence" value="ECO:0007669"/>
    <property type="project" value="UniProtKB-KW"/>
</dbReference>
<dbReference type="PANTHER" id="PTHR10969">
    <property type="entry name" value="MICROTUBULE-ASSOCIATED PROTEINS 1A/1B LIGHT CHAIN 3-RELATED"/>
    <property type="match status" value="1"/>
</dbReference>
<dbReference type="OrthoDB" id="6738456at2759"/>
<comment type="similarity">
    <text evidence="2 10">Belongs to the ATG8 family.</text>
</comment>
<dbReference type="GO" id="GO:0016236">
    <property type="term" value="P:macroautophagy"/>
    <property type="evidence" value="ECO:0007669"/>
    <property type="project" value="UniProtKB-ARBA"/>
</dbReference>
<evidence type="ECO:0000256" key="1">
    <source>
        <dbReference type="ARBA" id="ARBA00004419"/>
    </source>
</evidence>
<evidence type="ECO:0000256" key="6">
    <source>
        <dbReference type="ARBA" id="ARBA00023288"/>
    </source>
</evidence>
<comment type="caution">
    <text evidence="11">The sequence shown here is derived from an EMBL/GenBank/DDBJ whole genome shotgun (WGS) entry which is preliminary data.</text>
</comment>
<dbReference type="InterPro" id="IPR004241">
    <property type="entry name" value="Atg8-like"/>
</dbReference>
<evidence type="ECO:0000313" key="12">
    <source>
        <dbReference type="Proteomes" id="UP000625711"/>
    </source>
</evidence>
<evidence type="ECO:0000256" key="8">
    <source>
        <dbReference type="ARBA" id="ARBA00037868"/>
    </source>
</evidence>
<keyword evidence="7" id="KW-0968">Cytoplasmic vesicle</keyword>
<evidence type="ECO:0000256" key="3">
    <source>
        <dbReference type="ARBA" id="ARBA00022490"/>
    </source>
</evidence>
<evidence type="ECO:0000256" key="2">
    <source>
        <dbReference type="ARBA" id="ARBA00007293"/>
    </source>
</evidence>